<dbReference type="InterPro" id="IPR036397">
    <property type="entry name" value="RNaseH_sf"/>
</dbReference>
<dbReference type="GO" id="GO:0003676">
    <property type="term" value="F:nucleic acid binding"/>
    <property type="evidence" value="ECO:0007669"/>
    <property type="project" value="InterPro"/>
</dbReference>
<keyword evidence="1" id="KW-0472">Membrane</keyword>
<dbReference type="SUPFAM" id="SSF53098">
    <property type="entry name" value="Ribonuclease H-like"/>
    <property type="match status" value="1"/>
</dbReference>
<dbReference type="PANTHER" id="PTHR47723:SF19">
    <property type="entry name" value="POLYNUCLEOTIDYL TRANSFERASE, RIBONUCLEASE H-LIKE SUPERFAMILY PROTEIN"/>
    <property type="match status" value="1"/>
</dbReference>
<dbReference type="InParanoid" id="A0A061FQ58"/>
<feature type="transmembrane region" description="Helical" evidence="1">
    <location>
        <begin position="190"/>
        <end position="207"/>
    </location>
</feature>
<evidence type="ECO:0000256" key="1">
    <source>
        <dbReference type="SAM" id="Phobius"/>
    </source>
</evidence>
<dbReference type="GO" id="GO:0004523">
    <property type="term" value="F:RNA-DNA hybrid ribonuclease activity"/>
    <property type="evidence" value="ECO:0007669"/>
    <property type="project" value="InterPro"/>
</dbReference>
<proteinExistence type="predicted"/>
<dbReference type="Pfam" id="PF13966">
    <property type="entry name" value="zf-RVT"/>
    <property type="match status" value="1"/>
</dbReference>
<evidence type="ECO:0000259" key="2">
    <source>
        <dbReference type="Pfam" id="PF13456"/>
    </source>
</evidence>
<feature type="domain" description="Reverse transcriptase zinc-binding" evidence="3">
    <location>
        <begin position="100"/>
        <end position="157"/>
    </location>
</feature>
<keyword evidence="4" id="KW-0808">Transferase</keyword>
<dbReference type="InterPro" id="IPR053151">
    <property type="entry name" value="RNase_H-like"/>
</dbReference>
<evidence type="ECO:0000259" key="3">
    <source>
        <dbReference type="Pfam" id="PF13966"/>
    </source>
</evidence>
<dbReference type="InterPro" id="IPR012337">
    <property type="entry name" value="RNaseH-like_sf"/>
</dbReference>
<dbReference type="InterPro" id="IPR002156">
    <property type="entry name" value="RNaseH_domain"/>
</dbReference>
<feature type="domain" description="RNase H type-1" evidence="2">
    <location>
        <begin position="264"/>
        <end position="382"/>
    </location>
</feature>
<evidence type="ECO:0000313" key="4">
    <source>
        <dbReference type="EMBL" id="EOY19161.1"/>
    </source>
</evidence>
<sequence>MCGVEVHMTVMVKCGVGVYMMIFAMSGVEVHMTILAMCGVRVHMSWGDVGSWDLSCPDSRCSEIRVSPQRETLYLVSRSAAILTLNFIVHHGSFNIKLTSSSKVRLLIWRILHEALPTSEWLLKRHLRSTAFYFRCEAPVETLVHALRDCGKSKLLWLQLRPNIHSSDFFSEELKPWVLKNLACKDPVEGIPWAIIFIHAIWLLWFWRNMNLFDKSFIWPANATKQVWTKAKEAWDTLGKENHRLKQEVLIAWEKPKNGYVKLNVDGSAKGQPGLAASGGVIRDEYGNWIAGFCQKIGITFSLTAEPWGIYQGLTLCWNRGLRKFCVEIDSMLALQKIYSQSSMLDPNAQLLRRIKELLQQSWDVTISHVHREADQCTDWMTTHIENLKLGLHIFEYPPHDIVYYLFTDSLGISWSRMM</sequence>
<dbReference type="HOGENOM" id="CLU_656219_0_0_1"/>
<dbReference type="Gramene" id="EOY19161">
    <property type="protein sequence ID" value="EOY19161"/>
    <property type="gene ID" value="TCM_043935"/>
</dbReference>
<dbReference type="InterPro" id="IPR026960">
    <property type="entry name" value="RVT-Znf"/>
</dbReference>
<dbReference type="Proteomes" id="UP000026915">
    <property type="component" value="Chromosome 10"/>
</dbReference>
<evidence type="ECO:0000313" key="5">
    <source>
        <dbReference type="Proteomes" id="UP000026915"/>
    </source>
</evidence>
<dbReference type="eggNOG" id="KOG1075">
    <property type="taxonomic scope" value="Eukaryota"/>
</dbReference>
<dbReference type="Pfam" id="PF13456">
    <property type="entry name" value="RVT_3"/>
    <property type="match status" value="1"/>
</dbReference>
<keyword evidence="1" id="KW-0812">Transmembrane</keyword>
<dbReference type="OMA" id="HEANSCA"/>
<dbReference type="AlphaFoldDB" id="A0A061FQ58"/>
<dbReference type="EMBL" id="CM001888">
    <property type="protein sequence ID" value="EOY19161.1"/>
    <property type="molecule type" value="Genomic_DNA"/>
</dbReference>
<accession>A0A061FQ58</accession>
<keyword evidence="1" id="KW-1133">Transmembrane helix</keyword>
<name>A0A061FQ58_THECC</name>
<dbReference type="CDD" id="cd06222">
    <property type="entry name" value="RNase_H_like"/>
    <property type="match status" value="1"/>
</dbReference>
<dbReference type="GO" id="GO:0016740">
    <property type="term" value="F:transferase activity"/>
    <property type="evidence" value="ECO:0007669"/>
    <property type="project" value="UniProtKB-KW"/>
</dbReference>
<dbReference type="InterPro" id="IPR044730">
    <property type="entry name" value="RNase_H-like_dom_plant"/>
</dbReference>
<dbReference type="PANTHER" id="PTHR47723">
    <property type="entry name" value="OS05G0353850 PROTEIN"/>
    <property type="match status" value="1"/>
</dbReference>
<protein>
    <submittedName>
        <fullName evidence="4">Polynucleotidyl transferase, putative</fullName>
    </submittedName>
</protein>
<organism evidence="4 5">
    <name type="scientific">Theobroma cacao</name>
    <name type="common">Cacao</name>
    <name type="synonym">Cocoa</name>
    <dbReference type="NCBI Taxonomy" id="3641"/>
    <lineage>
        <taxon>Eukaryota</taxon>
        <taxon>Viridiplantae</taxon>
        <taxon>Streptophyta</taxon>
        <taxon>Embryophyta</taxon>
        <taxon>Tracheophyta</taxon>
        <taxon>Spermatophyta</taxon>
        <taxon>Magnoliopsida</taxon>
        <taxon>eudicotyledons</taxon>
        <taxon>Gunneridae</taxon>
        <taxon>Pentapetalae</taxon>
        <taxon>rosids</taxon>
        <taxon>malvids</taxon>
        <taxon>Malvales</taxon>
        <taxon>Malvaceae</taxon>
        <taxon>Byttnerioideae</taxon>
        <taxon>Theobroma</taxon>
    </lineage>
</organism>
<dbReference type="Gene3D" id="3.30.420.10">
    <property type="entry name" value="Ribonuclease H-like superfamily/Ribonuclease H"/>
    <property type="match status" value="1"/>
</dbReference>
<gene>
    <name evidence="4" type="ORF">TCM_043935</name>
</gene>
<reference evidence="4 5" key="1">
    <citation type="journal article" date="2013" name="Genome Biol.">
        <title>The genome sequence of the most widely cultivated cacao type and its use to identify candidate genes regulating pod color.</title>
        <authorList>
            <person name="Motamayor J.C."/>
            <person name="Mockaitis K."/>
            <person name="Schmutz J."/>
            <person name="Haiminen N."/>
            <person name="Iii D.L."/>
            <person name="Cornejo O."/>
            <person name="Findley S.D."/>
            <person name="Zheng P."/>
            <person name="Utro F."/>
            <person name="Royaert S."/>
            <person name="Saski C."/>
            <person name="Jenkins J."/>
            <person name="Podicheti R."/>
            <person name="Zhao M."/>
            <person name="Scheffler B.E."/>
            <person name="Stack J.C."/>
            <person name="Feltus F.A."/>
            <person name="Mustiga G.M."/>
            <person name="Amores F."/>
            <person name="Phillips W."/>
            <person name="Marelli J.P."/>
            <person name="May G.D."/>
            <person name="Shapiro H."/>
            <person name="Ma J."/>
            <person name="Bustamante C.D."/>
            <person name="Schnell R.J."/>
            <person name="Main D."/>
            <person name="Gilbert D."/>
            <person name="Parida L."/>
            <person name="Kuhn D.N."/>
        </authorList>
    </citation>
    <scope>NUCLEOTIDE SEQUENCE [LARGE SCALE GENOMIC DNA]</scope>
    <source>
        <strain evidence="5">cv. Matina 1-6</strain>
    </source>
</reference>
<keyword evidence="5" id="KW-1185">Reference proteome</keyword>